<keyword evidence="2" id="KW-1185">Reference proteome</keyword>
<evidence type="ECO:0000313" key="2">
    <source>
        <dbReference type="Proteomes" id="UP001605036"/>
    </source>
</evidence>
<reference evidence="1 2" key="1">
    <citation type="submission" date="2024-09" db="EMBL/GenBank/DDBJ databases">
        <title>Chromosome-scale assembly of Riccia fluitans.</title>
        <authorList>
            <person name="Paukszto L."/>
            <person name="Sawicki J."/>
            <person name="Karawczyk K."/>
            <person name="Piernik-Szablinska J."/>
            <person name="Szczecinska M."/>
            <person name="Mazdziarz M."/>
        </authorList>
    </citation>
    <scope>NUCLEOTIDE SEQUENCE [LARGE SCALE GENOMIC DNA]</scope>
    <source>
        <strain evidence="1">Rf_01</strain>
        <tissue evidence="1">Aerial parts of the thallus</tissue>
    </source>
</reference>
<dbReference type="AlphaFoldDB" id="A0ABD1XR99"/>
<dbReference type="Proteomes" id="UP001605036">
    <property type="component" value="Unassembled WGS sequence"/>
</dbReference>
<dbReference type="PANTHER" id="PTHR33116">
    <property type="entry name" value="REVERSE TRANSCRIPTASE ZINC-BINDING DOMAIN-CONTAINING PROTEIN-RELATED-RELATED"/>
    <property type="match status" value="1"/>
</dbReference>
<gene>
    <name evidence="1" type="ORF">R1flu_023174</name>
</gene>
<dbReference type="EMBL" id="JBHFFA010000007">
    <property type="protein sequence ID" value="KAL2611482.1"/>
    <property type="molecule type" value="Genomic_DNA"/>
</dbReference>
<proteinExistence type="predicted"/>
<organism evidence="1 2">
    <name type="scientific">Riccia fluitans</name>
    <dbReference type="NCBI Taxonomy" id="41844"/>
    <lineage>
        <taxon>Eukaryota</taxon>
        <taxon>Viridiplantae</taxon>
        <taxon>Streptophyta</taxon>
        <taxon>Embryophyta</taxon>
        <taxon>Marchantiophyta</taxon>
        <taxon>Marchantiopsida</taxon>
        <taxon>Marchantiidae</taxon>
        <taxon>Marchantiales</taxon>
        <taxon>Ricciaceae</taxon>
        <taxon>Riccia</taxon>
    </lineage>
</organism>
<comment type="caution">
    <text evidence="1">The sequence shown here is derived from an EMBL/GenBank/DDBJ whole genome shotgun (WGS) entry which is preliminary data.</text>
</comment>
<name>A0ABD1XR99_9MARC</name>
<accession>A0ABD1XR99</accession>
<dbReference type="PANTHER" id="PTHR33116:SF86">
    <property type="entry name" value="REVERSE TRANSCRIPTASE DOMAIN-CONTAINING PROTEIN"/>
    <property type="match status" value="1"/>
</dbReference>
<evidence type="ECO:0000313" key="1">
    <source>
        <dbReference type="EMBL" id="KAL2611482.1"/>
    </source>
</evidence>
<protein>
    <submittedName>
        <fullName evidence="1">Uncharacterized protein</fullName>
    </submittedName>
</protein>
<sequence>MIIPFALEQTPEWLQTTGCQILLPGQYITYLVCRFGVGKAEAERAKDLRSKIQRKLSNWAGRFLTWISRVLLLQHVLLAIPVYHFLGLGLHRTSYKRLEAPCRVFLWGTNADNNTKTPLVSWESITKLKKNRGLQVRPFQRVSEVMKMKYARRLMNGEQSNWAQMMRWFIRQQMQKRSTIRETKLWTIEEGLLLLPSLLKPQSETTNNIIRSRFRCRKYLRLAEDTLVLPGNLTLRQIEELL</sequence>